<dbReference type="EMBL" id="CP114006">
    <property type="protein sequence ID" value="WAN63645.1"/>
    <property type="molecule type" value="Genomic_DNA"/>
</dbReference>
<protein>
    <submittedName>
        <fullName evidence="1">IS3 family transposase, IstA</fullName>
    </submittedName>
</protein>
<evidence type="ECO:0000313" key="2">
    <source>
        <dbReference type="Proteomes" id="UP001164727"/>
    </source>
</evidence>
<keyword evidence="2" id="KW-1185">Reference proteome</keyword>
<dbReference type="RefSeq" id="WP_268849827.1">
    <property type="nucleotide sequence ID" value="NZ_CP114006.1"/>
</dbReference>
<proteinExistence type="predicted"/>
<sequence length="83" mass="10401">MNKSKIQKKETIKQKEIELLQLVINYQKPNFREFIFILIQFYKKYLKIKDILKLLNINKNSYYYWKKTKIQKEKMIIIKLQKE</sequence>
<name>A0ABY7BSR4_9MOLU</name>
<reference evidence="1 2" key="1">
    <citation type="journal article" date="2023" name="Microbiol. Resour. Announc.">
        <title>Complete Genome of 'Candidatus Phytoplasma rubi' RS, a Phytopathogenic Bacterium Associated with Rubus Stunt Disease.</title>
        <authorList>
            <person name="Duckeck D."/>
            <person name="Zubert C."/>
            <person name="Bohm J.W."/>
            <person name="Carminati G."/>
            <person name="Schneider B."/>
            <person name="Kube M."/>
        </authorList>
    </citation>
    <scope>NUCLEOTIDE SEQUENCE [LARGE SCALE GENOMIC DNA]</scope>
    <source>
        <strain evidence="1 2">RS</strain>
    </source>
</reference>
<evidence type="ECO:0000313" key="1">
    <source>
        <dbReference type="EMBL" id="WAN63645.1"/>
    </source>
</evidence>
<organism evidence="1 2">
    <name type="scientific">Candidatus Phytoplasma rubi</name>
    <dbReference type="NCBI Taxonomy" id="399025"/>
    <lineage>
        <taxon>Bacteria</taxon>
        <taxon>Bacillati</taxon>
        <taxon>Mycoplasmatota</taxon>
        <taxon>Mollicutes</taxon>
        <taxon>Acholeplasmatales</taxon>
        <taxon>Acholeplasmataceae</taxon>
        <taxon>Candidatus Phytoplasma</taxon>
        <taxon>16SrV (Elm yellows group)</taxon>
    </lineage>
</organism>
<dbReference type="Proteomes" id="UP001164727">
    <property type="component" value="Chromosome"/>
</dbReference>
<gene>
    <name evidence="1" type="ORF">RS022_08470</name>
</gene>
<accession>A0ABY7BSR4</accession>